<comment type="caution">
    <text evidence="3">The sequence shown here is derived from an EMBL/GenBank/DDBJ whole genome shotgun (WGS) entry which is preliminary data.</text>
</comment>
<dbReference type="SUPFAM" id="SSF47616">
    <property type="entry name" value="GST C-terminal domain-like"/>
    <property type="match status" value="1"/>
</dbReference>
<dbReference type="CDD" id="cd03039">
    <property type="entry name" value="GST_N_Sigma_like"/>
    <property type="match status" value="1"/>
</dbReference>
<dbReference type="PANTHER" id="PTHR11571">
    <property type="entry name" value="GLUTATHIONE S-TRANSFERASE"/>
    <property type="match status" value="1"/>
</dbReference>
<dbReference type="InterPro" id="IPR010987">
    <property type="entry name" value="Glutathione-S-Trfase_C-like"/>
</dbReference>
<accession>A0A8K1CS36</accession>
<feature type="domain" description="GST C-terminal" evidence="2">
    <location>
        <begin position="86"/>
        <end position="220"/>
    </location>
</feature>
<proteinExistence type="predicted"/>
<dbReference type="InterPro" id="IPR036249">
    <property type="entry name" value="Thioredoxin-like_sf"/>
</dbReference>
<dbReference type="InterPro" id="IPR036282">
    <property type="entry name" value="Glutathione-S-Trfase_C_sf"/>
</dbReference>
<reference evidence="3" key="1">
    <citation type="submission" date="2019-03" db="EMBL/GenBank/DDBJ databases">
        <title>Long read genome sequence of the mycoparasitic Pythium oligandrum ATCC 38472 isolated from sugarbeet rhizosphere.</title>
        <authorList>
            <person name="Gaulin E."/>
        </authorList>
    </citation>
    <scope>NUCLEOTIDE SEQUENCE</scope>
    <source>
        <strain evidence="3">ATCC 38472_TT</strain>
    </source>
</reference>
<dbReference type="Gene3D" id="1.20.1050.10">
    <property type="match status" value="1"/>
</dbReference>
<dbReference type="PROSITE" id="PS50405">
    <property type="entry name" value="GST_CTER"/>
    <property type="match status" value="1"/>
</dbReference>
<sequence length="221" mass="24918">MATVGVSRMRYFNLRSRAELVRLVYAYGRLPLEEEAVPLGREYLSIKPTLLFGQLPEMDIDGKRYAQSIALARYAAKHVGLYPLDDHRKALEVDMIVDTARDILAPIASNVFLERDAERRTKAINKLNKYELPGFLGGMESQLSSGAKDSEPFFLGTQVSLADLAVFDVIDNMLVPEKDIFPIDFEAQYPGLVNVVEHVKKIPAIEEYLATRPDRSNKPIF</sequence>
<dbReference type="InterPro" id="IPR004045">
    <property type="entry name" value="Glutathione_S-Trfase_N"/>
</dbReference>
<dbReference type="GO" id="GO:0004364">
    <property type="term" value="F:glutathione transferase activity"/>
    <property type="evidence" value="ECO:0007669"/>
    <property type="project" value="TreeGrafter"/>
</dbReference>
<dbReference type="Pfam" id="PF14497">
    <property type="entry name" value="GST_C_3"/>
    <property type="match status" value="1"/>
</dbReference>
<evidence type="ECO:0000259" key="2">
    <source>
        <dbReference type="PROSITE" id="PS50405"/>
    </source>
</evidence>
<dbReference type="SUPFAM" id="SSF52833">
    <property type="entry name" value="Thioredoxin-like"/>
    <property type="match status" value="1"/>
</dbReference>
<dbReference type="InterPro" id="IPR040079">
    <property type="entry name" value="Glutathione_S-Trfase"/>
</dbReference>
<dbReference type="Proteomes" id="UP000794436">
    <property type="component" value="Unassembled WGS sequence"/>
</dbReference>
<dbReference type="PROSITE" id="PS50404">
    <property type="entry name" value="GST_NTER"/>
    <property type="match status" value="1"/>
</dbReference>
<evidence type="ECO:0000313" key="3">
    <source>
        <dbReference type="EMBL" id="TMW67938.1"/>
    </source>
</evidence>
<dbReference type="OrthoDB" id="420389at2759"/>
<dbReference type="InterPro" id="IPR050213">
    <property type="entry name" value="GST_superfamily"/>
</dbReference>
<name>A0A8K1CS36_PYTOL</name>
<dbReference type="InterPro" id="IPR004046">
    <property type="entry name" value="GST_C"/>
</dbReference>
<evidence type="ECO:0000259" key="1">
    <source>
        <dbReference type="PROSITE" id="PS50404"/>
    </source>
</evidence>
<dbReference type="PANTHER" id="PTHR11571:SF150">
    <property type="entry name" value="GLUTATHIONE S-TRANSFERASE"/>
    <property type="match status" value="1"/>
</dbReference>
<dbReference type="EMBL" id="SPLM01000003">
    <property type="protein sequence ID" value="TMW67938.1"/>
    <property type="molecule type" value="Genomic_DNA"/>
</dbReference>
<dbReference type="Gene3D" id="3.40.30.10">
    <property type="entry name" value="Glutaredoxin"/>
    <property type="match status" value="1"/>
</dbReference>
<feature type="domain" description="GST N-terminal" evidence="1">
    <location>
        <begin position="5"/>
        <end position="83"/>
    </location>
</feature>
<dbReference type="AlphaFoldDB" id="A0A8K1CS36"/>
<evidence type="ECO:0000313" key="4">
    <source>
        <dbReference type="Proteomes" id="UP000794436"/>
    </source>
</evidence>
<dbReference type="CDD" id="cd03192">
    <property type="entry name" value="GST_C_Sigma_like"/>
    <property type="match status" value="1"/>
</dbReference>
<dbReference type="SFLD" id="SFLDS00019">
    <property type="entry name" value="Glutathione_Transferase_(cytos"/>
    <property type="match status" value="1"/>
</dbReference>
<keyword evidence="4" id="KW-1185">Reference proteome</keyword>
<organism evidence="3 4">
    <name type="scientific">Pythium oligandrum</name>
    <name type="common">Mycoparasitic fungus</name>
    <dbReference type="NCBI Taxonomy" id="41045"/>
    <lineage>
        <taxon>Eukaryota</taxon>
        <taxon>Sar</taxon>
        <taxon>Stramenopiles</taxon>
        <taxon>Oomycota</taxon>
        <taxon>Peronosporomycetes</taxon>
        <taxon>Pythiales</taxon>
        <taxon>Pythiaceae</taxon>
        <taxon>Pythium</taxon>
    </lineage>
</organism>
<gene>
    <name evidence="3" type="ORF">Poli38472_007610</name>
</gene>
<evidence type="ECO:0008006" key="5">
    <source>
        <dbReference type="Google" id="ProtNLM"/>
    </source>
</evidence>
<protein>
    <recommendedName>
        <fullName evidence="5">Glutathione transferase</fullName>
    </recommendedName>
</protein>
<dbReference type="GO" id="GO:0006749">
    <property type="term" value="P:glutathione metabolic process"/>
    <property type="evidence" value="ECO:0007669"/>
    <property type="project" value="TreeGrafter"/>
</dbReference>